<reference evidence="1" key="3">
    <citation type="submission" date="2022-06" db="UniProtKB">
        <authorList>
            <consortium name="EnsemblPlants"/>
        </authorList>
    </citation>
    <scope>IDENTIFICATION</scope>
</reference>
<dbReference type="EnsemblPlants" id="TuG1812G0600003253.01.T03">
    <property type="protein sequence ID" value="TuG1812G0600003253.01.T03"/>
    <property type="gene ID" value="TuG1812G0600003253.01"/>
</dbReference>
<name>A0A8R7UTT7_TRIUA</name>
<organism evidence="1 2">
    <name type="scientific">Triticum urartu</name>
    <name type="common">Red wild einkorn</name>
    <name type="synonym">Crithodium urartu</name>
    <dbReference type="NCBI Taxonomy" id="4572"/>
    <lineage>
        <taxon>Eukaryota</taxon>
        <taxon>Viridiplantae</taxon>
        <taxon>Streptophyta</taxon>
        <taxon>Embryophyta</taxon>
        <taxon>Tracheophyta</taxon>
        <taxon>Spermatophyta</taxon>
        <taxon>Magnoliopsida</taxon>
        <taxon>Liliopsida</taxon>
        <taxon>Poales</taxon>
        <taxon>Poaceae</taxon>
        <taxon>BOP clade</taxon>
        <taxon>Pooideae</taxon>
        <taxon>Triticodae</taxon>
        <taxon>Triticeae</taxon>
        <taxon>Triticinae</taxon>
        <taxon>Triticum</taxon>
    </lineage>
</organism>
<dbReference type="EnsemblPlants" id="TuG1812G0600003253.01.T01">
    <property type="protein sequence ID" value="TuG1812G0600003253.01.T01"/>
    <property type="gene ID" value="TuG1812G0600003253.01"/>
</dbReference>
<accession>A0A8R7UTT7</accession>
<reference evidence="2" key="1">
    <citation type="journal article" date="2013" name="Nature">
        <title>Draft genome of the wheat A-genome progenitor Triticum urartu.</title>
        <authorList>
            <person name="Ling H.Q."/>
            <person name="Zhao S."/>
            <person name="Liu D."/>
            <person name="Wang J."/>
            <person name="Sun H."/>
            <person name="Zhang C."/>
            <person name="Fan H."/>
            <person name="Li D."/>
            <person name="Dong L."/>
            <person name="Tao Y."/>
            <person name="Gao C."/>
            <person name="Wu H."/>
            <person name="Li Y."/>
            <person name="Cui Y."/>
            <person name="Guo X."/>
            <person name="Zheng S."/>
            <person name="Wang B."/>
            <person name="Yu K."/>
            <person name="Liang Q."/>
            <person name="Yang W."/>
            <person name="Lou X."/>
            <person name="Chen J."/>
            <person name="Feng M."/>
            <person name="Jian J."/>
            <person name="Zhang X."/>
            <person name="Luo G."/>
            <person name="Jiang Y."/>
            <person name="Liu J."/>
            <person name="Wang Z."/>
            <person name="Sha Y."/>
            <person name="Zhang B."/>
            <person name="Wu H."/>
            <person name="Tang D."/>
            <person name="Shen Q."/>
            <person name="Xue P."/>
            <person name="Zou S."/>
            <person name="Wang X."/>
            <person name="Liu X."/>
            <person name="Wang F."/>
            <person name="Yang Y."/>
            <person name="An X."/>
            <person name="Dong Z."/>
            <person name="Zhang K."/>
            <person name="Zhang X."/>
            <person name="Luo M.C."/>
            <person name="Dvorak J."/>
            <person name="Tong Y."/>
            <person name="Wang J."/>
            <person name="Yang H."/>
            <person name="Li Z."/>
            <person name="Wang D."/>
            <person name="Zhang A."/>
            <person name="Wang J."/>
        </authorList>
    </citation>
    <scope>NUCLEOTIDE SEQUENCE</scope>
    <source>
        <strain evidence="2">cv. G1812</strain>
    </source>
</reference>
<evidence type="ECO:0000313" key="1">
    <source>
        <dbReference type="EnsemblPlants" id="TuG1812G0600003253.01.T01"/>
    </source>
</evidence>
<dbReference type="EnsemblPlants" id="TuG1812G0600003253.01.T07">
    <property type="protein sequence ID" value="TuG1812G0600003253.01.T07"/>
    <property type="gene ID" value="TuG1812G0600003253.01"/>
</dbReference>
<dbReference type="EnsemblPlants" id="TuG1812G0600003253.01.T02">
    <property type="protein sequence ID" value="TuG1812G0600003253.01.T02"/>
    <property type="gene ID" value="TuG1812G0600003253.01"/>
</dbReference>
<dbReference type="AlphaFoldDB" id="A0A8R7UTT7"/>
<dbReference type="Gramene" id="TuG1812G0600003253.01.T01">
    <property type="protein sequence ID" value="TuG1812G0600003253.01.T01"/>
    <property type="gene ID" value="TuG1812G0600003253.01"/>
</dbReference>
<keyword evidence="2" id="KW-1185">Reference proteome</keyword>
<protein>
    <submittedName>
        <fullName evidence="1">Uncharacterized protein</fullName>
    </submittedName>
</protein>
<dbReference type="Gramene" id="TuG1812G0600003253.01.T03">
    <property type="protein sequence ID" value="TuG1812G0600003253.01.T03"/>
    <property type="gene ID" value="TuG1812G0600003253.01"/>
</dbReference>
<dbReference type="Gramene" id="TuG1812G0600003253.01.T07">
    <property type="protein sequence ID" value="TuG1812G0600003253.01.T07"/>
    <property type="gene ID" value="TuG1812G0600003253.01"/>
</dbReference>
<proteinExistence type="predicted"/>
<dbReference type="Gramene" id="TuG1812G0600003253.01.T02">
    <property type="protein sequence ID" value="TuG1812G0600003253.01.T02"/>
    <property type="gene ID" value="TuG1812G0600003253.01"/>
</dbReference>
<reference evidence="1" key="2">
    <citation type="submission" date="2018-03" db="EMBL/GenBank/DDBJ databases">
        <title>The Triticum urartu genome reveals the dynamic nature of wheat genome evolution.</title>
        <authorList>
            <person name="Ling H."/>
            <person name="Ma B."/>
            <person name="Shi X."/>
            <person name="Liu H."/>
            <person name="Dong L."/>
            <person name="Sun H."/>
            <person name="Cao Y."/>
            <person name="Gao Q."/>
            <person name="Zheng S."/>
            <person name="Li Y."/>
            <person name="Yu Y."/>
            <person name="Du H."/>
            <person name="Qi M."/>
            <person name="Li Y."/>
            <person name="Yu H."/>
            <person name="Cui Y."/>
            <person name="Wang N."/>
            <person name="Chen C."/>
            <person name="Wu H."/>
            <person name="Zhao Y."/>
            <person name="Zhang J."/>
            <person name="Li Y."/>
            <person name="Zhou W."/>
            <person name="Zhang B."/>
            <person name="Hu W."/>
            <person name="Eijk M."/>
            <person name="Tang J."/>
            <person name="Witsenboer H."/>
            <person name="Zhao S."/>
            <person name="Li Z."/>
            <person name="Zhang A."/>
            <person name="Wang D."/>
            <person name="Liang C."/>
        </authorList>
    </citation>
    <scope>NUCLEOTIDE SEQUENCE [LARGE SCALE GENOMIC DNA]</scope>
    <source>
        <strain evidence="1">cv. G1812</strain>
    </source>
</reference>
<sequence length="74" mass="8566">MKYSLTILVRSQHSTHFSHLYHRLDFVSNIVAFRWRGSPSLSRWRCPWRRQGNGSPSASCCVGSSERVNKCPSR</sequence>
<dbReference type="Proteomes" id="UP000015106">
    <property type="component" value="Chromosome 6"/>
</dbReference>
<evidence type="ECO:0000313" key="2">
    <source>
        <dbReference type="Proteomes" id="UP000015106"/>
    </source>
</evidence>